<dbReference type="PANTHER" id="PTHR11717:SF31">
    <property type="entry name" value="LOW MOLECULAR WEIGHT PROTEIN-TYROSINE-PHOSPHATASE ETP-RELATED"/>
    <property type="match status" value="1"/>
</dbReference>
<dbReference type="Pfam" id="PF01451">
    <property type="entry name" value="LMWPc"/>
    <property type="match status" value="1"/>
</dbReference>
<protein>
    <submittedName>
        <fullName evidence="3">Low molecular weight phosphatase family protein</fullName>
    </submittedName>
</protein>
<dbReference type="SMART" id="SM00226">
    <property type="entry name" value="LMWPc"/>
    <property type="match status" value="1"/>
</dbReference>
<comment type="caution">
    <text evidence="3">The sequence shown here is derived from an EMBL/GenBank/DDBJ whole genome shotgun (WGS) entry which is preliminary data.</text>
</comment>
<dbReference type="AlphaFoldDB" id="A0A3M8FA74"/>
<dbReference type="InterPro" id="IPR023485">
    <property type="entry name" value="Ptyr_pPase"/>
</dbReference>
<reference evidence="3 4" key="1">
    <citation type="journal article" date="2014" name="Genome Announc.">
        <title>Draft Genome Sequence of Streptomyces fradiae ATCC 19609, a Strain Highly Sensitive to Antibiotics.</title>
        <authorList>
            <person name="Bekker O.B."/>
            <person name="Klimina K.M."/>
            <person name="Vatlin A.A."/>
            <person name="Zakharevich N.V."/>
            <person name="Kasianov A.S."/>
            <person name="Danilenko V.N."/>
        </authorList>
    </citation>
    <scope>NUCLEOTIDE SEQUENCE [LARGE SCALE GENOMIC DNA]</scope>
    <source>
        <strain evidence="3 4">ATCC 19609</strain>
    </source>
</reference>
<dbReference type="SUPFAM" id="SSF52788">
    <property type="entry name" value="Phosphotyrosine protein phosphatases I"/>
    <property type="match status" value="1"/>
</dbReference>
<sequence>MSDVFLPVPAEGTAPPPYFRVLIVCTANLYRSPLAECLLRERLAAAREVVQVSSAGTHAAPGRPMAAEAASVLVGWGGDPAGTVSRRLTAELVERSDLVLGAAAEHREAAVRLSPVRALSRAFTLREFARLLRAEDAADATAPVTRITSLVRGAAGRRGTERVQGGDDDVADPLGADVRSARQCATRIEESVNTIAAAMRAGCSPAISSQQRGRRHPSAR</sequence>
<feature type="region of interest" description="Disordered" evidence="1">
    <location>
        <begin position="155"/>
        <end position="174"/>
    </location>
</feature>
<proteinExistence type="predicted"/>
<organism evidence="3 4">
    <name type="scientific">Streptomyces xinghaiensis</name>
    <dbReference type="NCBI Taxonomy" id="1038928"/>
    <lineage>
        <taxon>Bacteria</taxon>
        <taxon>Bacillati</taxon>
        <taxon>Actinomycetota</taxon>
        <taxon>Actinomycetes</taxon>
        <taxon>Kitasatosporales</taxon>
        <taxon>Streptomycetaceae</taxon>
        <taxon>Streptomyces</taxon>
    </lineage>
</organism>
<dbReference type="Gene3D" id="3.40.50.2300">
    <property type="match status" value="1"/>
</dbReference>
<gene>
    <name evidence="3" type="ORF">SFRA_016695</name>
</gene>
<dbReference type="PANTHER" id="PTHR11717">
    <property type="entry name" value="LOW MOLECULAR WEIGHT PROTEIN TYROSINE PHOSPHATASE"/>
    <property type="match status" value="1"/>
</dbReference>
<evidence type="ECO:0000259" key="2">
    <source>
        <dbReference type="SMART" id="SM00226"/>
    </source>
</evidence>
<evidence type="ECO:0000313" key="4">
    <source>
        <dbReference type="Proteomes" id="UP000028058"/>
    </source>
</evidence>
<dbReference type="EMBL" id="JNAD02000007">
    <property type="protein sequence ID" value="RKM94890.1"/>
    <property type="molecule type" value="Genomic_DNA"/>
</dbReference>
<dbReference type="InterPro" id="IPR036196">
    <property type="entry name" value="Ptyr_pPase_sf"/>
</dbReference>
<dbReference type="RefSeq" id="WP_050363655.1">
    <property type="nucleotide sequence ID" value="NZ_CP134822.1"/>
</dbReference>
<evidence type="ECO:0000313" key="3">
    <source>
        <dbReference type="EMBL" id="RKM94890.1"/>
    </source>
</evidence>
<evidence type="ECO:0000256" key="1">
    <source>
        <dbReference type="SAM" id="MobiDB-lite"/>
    </source>
</evidence>
<accession>A0A3M8FA74</accession>
<name>A0A3M8FA74_9ACTN</name>
<feature type="domain" description="Phosphotyrosine protein phosphatase I" evidence="2">
    <location>
        <begin position="19"/>
        <end position="198"/>
    </location>
</feature>
<dbReference type="OrthoDB" id="9784339at2"/>
<dbReference type="InterPro" id="IPR050438">
    <property type="entry name" value="LMW_PTPase"/>
</dbReference>
<dbReference type="GO" id="GO:0004725">
    <property type="term" value="F:protein tyrosine phosphatase activity"/>
    <property type="evidence" value="ECO:0007669"/>
    <property type="project" value="TreeGrafter"/>
</dbReference>
<dbReference type="Proteomes" id="UP000028058">
    <property type="component" value="Unassembled WGS sequence"/>
</dbReference>
<keyword evidence="4" id="KW-1185">Reference proteome</keyword>